<keyword evidence="3" id="KW-0119">Carbohydrate metabolism</keyword>
<dbReference type="InterPro" id="IPR003469">
    <property type="entry name" value="Glyco_hydro_68"/>
</dbReference>
<dbReference type="GO" id="GO:0050053">
    <property type="term" value="F:levansucrase activity"/>
    <property type="evidence" value="ECO:0007669"/>
    <property type="project" value="UniProtKB-EC"/>
</dbReference>
<dbReference type="Pfam" id="PF02435">
    <property type="entry name" value="Glyco_hydro_68"/>
    <property type="match status" value="1"/>
</dbReference>
<gene>
    <name evidence="10" type="ORF">PSYMO_33565</name>
</gene>
<comment type="catalytic activity">
    <reaction evidence="4">
        <text>[6)-beta-D-fructofuranosyl-(2-&gt;](n) alpha-D-glucopyranoside + sucrose = [6)-beta-D-fructofuranosyl-(2-&gt;](n+1) alpha-D-glucopyranoside + D-glucose</text>
        <dbReference type="Rhea" id="RHEA:13653"/>
        <dbReference type="Rhea" id="RHEA-COMP:13093"/>
        <dbReference type="Rhea" id="RHEA-COMP:13094"/>
        <dbReference type="ChEBI" id="CHEBI:4167"/>
        <dbReference type="ChEBI" id="CHEBI:17992"/>
        <dbReference type="ChEBI" id="CHEBI:134464"/>
        <dbReference type="EC" id="2.4.1.10"/>
    </reaction>
</comment>
<dbReference type="SUPFAM" id="SSF75005">
    <property type="entry name" value="Arabinanase/levansucrase/invertase"/>
    <property type="match status" value="1"/>
</dbReference>
<comment type="caution">
    <text evidence="10">The sequence shown here is derived from an EMBL/GenBank/DDBJ whole genome shotgun (WGS) entry which is preliminary data.</text>
</comment>
<evidence type="ECO:0000313" key="11">
    <source>
        <dbReference type="Proteomes" id="UP000003465"/>
    </source>
</evidence>
<evidence type="ECO:0000256" key="7">
    <source>
        <dbReference type="PIRSR" id="PIRSR603469-2"/>
    </source>
</evidence>
<dbReference type="EMBL" id="AEAG01001896">
    <property type="protein sequence ID" value="EGH26093.1"/>
    <property type="molecule type" value="Genomic_DNA"/>
</dbReference>
<dbReference type="AlphaFoldDB" id="A0A656GJV5"/>
<protein>
    <recommendedName>
        <fullName evidence="5">levansucrase</fullName>
        <ecNumber evidence="5">2.4.1.10</ecNumber>
    </recommendedName>
    <alternativeName>
        <fullName evidence="6">Sucrose 6-fructosyltransferase</fullName>
    </alternativeName>
</protein>
<evidence type="ECO:0000313" key="10">
    <source>
        <dbReference type="EMBL" id="EGH26093.1"/>
    </source>
</evidence>
<feature type="binding site" evidence="7">
    <location>
        <begin position="65"/>
        <end position="66"/>
    </location>
    <ligand>
        <name>substrate</name>
    </ligand>
</feature>
<dbReference type="InterPro" id="IPR023296">
    <property type="entry name" value="Glyco_hydro_beta-prop_sf"/>
</dbReference>
<feature type="non-terminal residue" evidence="10">
    <location>
        <position position="88"/>
    </location>
</feature>
<keyword evidence="2" id="KW-0808">Transferase</keyword>
<dbReference type="EC" id="2.4.1.10" evidence="5"/>
<accession>A0A656GJV5</accession>
<keyword evidence="2" id="KW-0328">Glycosyltransferase</keyword>
<proteinExistence type="inferred from homology"/>
<dbReference type="Gene3D" id="2.115.10.20">
    <property type="entry name" value="Glycosyl hydrolase domain, family 43"/>
    <property type="match status" value="1"/>
</dbReference>
<sequence>MNDKGDIDLYYTCVTPGAAIAKVRGRIVTSDQGVELKDFTQVKKLFEADGTYYQTEAQNSSWNFRDPSPFIDPNDGKLYMVFEGNVAG</sequence>
<evidence type="ECO:0000256" key="1">
    <source>
        <dbReference type="ARBA" id="ARBA00006775"/>
    </source>
</evidence>
<comment type="similarity">
    <text evidence="1 9">Belongs to the glycosyl hydrolase 68 family.</text>
</comment>
<evidence type="ECO:0000256" key="5">
    <source>
        <dbReference type="ARBA" id="ARBA00044516"/>
    </source>
</evidence>
<evidence type="ECO:0000256" key="9">
    <source>
        <dbReference type="RuleBase" id="RU361220"/>
    </source>
</evidence>
<evidence type="ECO:0000256" key="3">
    <source>
        <dbReference type="ARBA" id="ARBA00023277"/>
    </source>
</evidence>
<reference evidence="10 11" key="1">
    <citation type="journal article" date="2011" name="PLoS Pathog.">
        <title>Dynamic evolution of pathogenicity revealed by sequencing and comparative genomics of 19 Pseudomonas syringae isolates.</title>
        <authorList>
            <person name="Baltrus D.A."/>
            <person name="Nishimura M.T."/>
            <person name="Romanchuk A."/>
            <person name="Chang J.H."/>
            <person name="Mukhtar M.S."/>
            <person name="Cherkis K."/>
            <person name="Roach J."/>
            <person name="Grant S.R."/>
            <person name="Jones C.D."/>
            <person name="Dangl J.L."/>
        </authorList>
    </citation>
    <scope>NUCLEOTIDE SEQUENCE [LARGE SCALE GENOMIC DNA]</scope>
    <source>
        <strain evidence="10 11">301020</strain>
    </source>
</reference>
<evidence type="ECO:0000256" key="4">
    <source>
        <dbReference type="ARBA" id="ARBA00044462"/>
    </source>
</evidence>
<dbReference type="GO" id="GO:0009758">
    <property type="term" value="P:carbohydrate utilization"/>
    <property type="evidence" value="ECO:0007669"/>
    <property type="project" value="InterPro"/>
</dbReference>
<evidence type="ECO:0000256" key="2">
    <source>
        <dbReference type="ARBA" id="ARBA00022676"/>
    </source>
</evidence>
<name>A0A656GJV5_PSEA0</name>
<evidence type="ECO:0000256" key="6">
    <source>
        <dbReference type="ARBA" id="ARBA00044568"/>
    </source>
</evidence>
<dbReference type="Proteomes" id="UP000003465">
    <property type="component" value="Unassembled WGS sequence"/>
</dbReference>
<organism evidence="10 11">
    <name type="scientific">Pseudomonas amygdali pv. mori str. 301020</name>
    <dbReference type="NCBI Taxonomy" id="629261"/>
    <lineage>
        <taxon>Bacteria</taxon>
        <taxon>Pseudomonadati</taxon>
        <taxon>Pseudomonadota</taxon>
        <taxon>Gammaproteobacteria</taxon>
        <taxon>Pseudomonadales</taxon>
        <taxon>Pseudomonadaceae</taxon>
        <taxon>Pseudomonas</taxon>
        <taxon>Pseudomonas amygdali</taxon>
    </lineage>
</organism>
<evidence type="ECO:0000256" key="8">
    <source>
        <dbReference type="PIRSR" id="PIRSR603469-4"/>
    </source>
</evidence>
<feature type="site" description="Transition state stabilizer" evidence="8">
    <location>
        <position position="66"/>
    </location>
</feature>